<dbReference type="OrthoDB" id="6405485at2759"/>
<feature type="non-terminal residue" evidence="1">
    <location>
        <position position="63"/>
    </location>
</feature>
<dbReference type="Proteomes" id="UP000595437">
    <property type="component" value="Chromosome 1"/>
</dbReference>
<keyword evidence="2" id="KW-1185">Reference proteome</keyword>
<organism evidence="1 2">
    <name type="scientific">Caligus rogercresseyi</name>
    <name type="common">Sea louse</name>
    <dbReference type="NCBI Taxonomy" id="217165"/>
    <lineage>
        <taxon>Eukaryota</taxon>
        <taxon>Metazoa</taxon>
        <taxon>Ecdysozoa</taxon>
        <taxon>Arthropoda</taxon>
        <taxon>Crustacea</taxon>
        <taxon>Multicrustacea</taxon>
        <taxon>Hexanauplia</taxon>
        <taxon>Copepoda</taxon>
        <taxon>Siphonostomatoida</taxon>
        <taxon>Caligidae</taxon>
        <taxon>Caligus</taxon>
    </lineage>
</organism>
<protein>
    <submittedName>
        <fullName evidence="1">Uncharacterized protein</fullName>
    </submittedName>
</protein>
<evidence type="ECO:0000313" key="2">
    <source>
        <dbReference type="Proteomes" id="UP000595437"/>
    </source>
</evidence>
<sequence length="63" mass="7360">MLKKPFILKIKGSNGDLKPVSMAIKDIDNFEVDNKRNFIVTAINTFKRVDEKKLKSWIDKFCE</sequence>
<evidence type="ECO:0000313" key="1">
    <source>
        <dbReference type="EMBL" id="QQP55611.1"/>
    </source>
</evidence>
<name>A0A7T8QUK0_CALRO</name>
<reference evidence="2" key="1">
    <citation type="submission" date="2021-01" db="EMBL/GenBank/DDBJ databases">
        <title>Caligus Genome Assembly.</title>
        <authorList>
            <person name="Gallardo-Escarate C."/>
        </authorList>
    </citation>
    <scope>NUCLEOTIDE SEQUENCE [LARGE SCALE GENOMIC DNA]</scope>
</reference>
<accession>A0A7T8QUK0</accession>
<proteinExistence type="predicted"/>
<dbReference type="AlphaFoldDB" id="A0A7T8QUK0"/>
<dbReference type="EMBL" id="CP045890">
    <property type="protein sequence ID" value="QQP55611.1"/>
    <property type="molecule type" value="Genomic_DNA"/>
</dbReference>
<gene>
    <name evidence="1" type="ORF">FKW44_000001</name>
</gene>